<organism evidence="2 3">
    <name type="scientific">Vallitalea guaymasensis</name>
    <dbReference type="NCBI Taxonomy" id="1185412"/>
    <lineage>
        <taxon>Bacteria</taxon>
        <taxon>Bacillati</taxon>
        <taxon>Bacillota</taxon>
        <taxon>Clostridia</taxon>
        <taxon>Lachnospirales</taxon>
        <taxon>Vallitaleaceae</taxon>
        <taxon>Vallitalea</taxon>
    </lineage>
</organism>
<keyword evidence="1" id="KW-0732">Signal</keyword>
<evidence type="ECO:0000313" key="3">
    <source>
        <dbReference type="Proteomes" id="UP000677305"/>
    </source>
</evidence>
<feature type="chain" id="PRO_5035207968" evidence="1">
    <location>
        <begin position="24"/>
        <end position="319"/>
    </location>
</feature>
<reference evidence="2 3" key="1">
    <citation type="submission" date="2020-07" db="EMBL/GenBank/DDBJ databases">
        <title>Vallitalea guaymasensis genome.</title>
        <authorList>
            <person name="Postec A."/>
        </authorList>
    </citation>
    <scope>NUCLEOTIDE SEQUENCE [LARGE SCALE GENOMIC DNA]</scope>
    <source>
        <strain evidence="2 3">Ra1766G1</strain>
    </source>
</reference>
<proteinExistence type="predicted"/>
<name>A0A8J8MD67_9FIRM</name>
<evidence type="ECO:0000256" key="1">
    <source>
        <dbReference type="SAM" id="SignalP"/>
    </source>
</evidence>
<keyword evidence="3" id="KW-1185">Reference proteome</keyword>
<dbReference type="RefSeq" id="WP_212690804.1">
    <property type="nucleotide sequence ID" value="NZ_CP058561.1"/>
</dbReference>
<dbReference type="Proteomes" id="UP000677305">
    <property type="component" value="Chromosome"/>
</dbReference>
<protein>
    <submittedName>
        <fullName evidence="2">Uncharacterized protein</fullName>
    </submittedName>
</protein>
<dbReference type="KEGG" id="vgu:HYG85_17780"/>
<evidence type="ECO:0000313" key="2">
    <source>
        <dbReference type="EMBL" id="QUH30664.1"/>
    </source>
</evidence>
<gene>
    <name evidence="2" type="ORF">HYG85_17780</name>
</gene>
<dbReference type="EMBL" id="CP058561">
    <property type="protein sequence ID" value="QUH30664.1"/>
    <property type="molecule type" value="Genomic_DNA"/>
</dbReference>
<dbReference type="AlphaFoldDB" id="A0A8J8MD67"/>
<feature type="signal peptide" evidence="1">
    <location>
        <begin position="1"/>
        <end position="23"/>
    </location>
</feature>
<sequence length="319" mass="35362">MKKLFNIFVVLLLVMLPVSSVHGASSITKSSVVEPLVKSSPIYIVGPYDENSNTGYVKYSDDNGDYYARVRETKLVKGPSDDDPVVDYKRFGTIYRTDNFSGTLNESVSISHSVSTSETNTTSVSVSLGIKISKIFSSNVSTSHSQTITKTVGNTVTKSYSKGFNYGFPIANAPANCTKAERGVGFQFSTYRSLIDVKKLVNVQKYIDIIRVRHVNECSICNGGGDLGRPIPGHFHDGFVGNIYTLADGTEERVEDYFLDNMIEMGIINTETMQFRKNVKEWKREVVVGEVKIPTNVLVTTYFDKDGNIIDENGNIVNY</sequence>
<accession>A0A8J8MD67</accession>